<evidence type="ECO:0000313" key="4">
    <source>
        <dbReference type="Proteomes" id="UP000694251"/>
    </source>
</evidence>
<gene>
    <name evidence="3" type="ORF">ISN44_As12g021940</name>
</gene>
<dbReference type="EMBL" id="JAEFBJ010000012">
    <property type="protein sequence ID" value="KAG7546893.1"/>
    <property type="molecule type" value="Genomic_DNA"/>
</dbReference>
<accession>A0A8T1YKY2</accession>
<sequence length="689" mass="76364">MATPAAETITLAATSIVNINMFNVTKLTASNYIMWSRQVHAILHGYGLDKHLDAFTTVPDKEITVNDVTSPNPAFEAWTRQDRLIYSALVGALSISVQSTVSRANTAADVWNTLALTYAHENSNSSNSAQNEAHSRINSETGPIENSAQSGNNENTTSSSTSASSTASENEPAANPNQHSMATRSKSGIIKPNKKYSLAVSLANSDLEPRTVNQALKDDRWRNSMSDEFMLKSRIIHGISYLHHHQTPISSAPGRDYYETFSPVIKSSTIRLVLGIAIKRDWPIRQLDVNNAFLQGTLTEDVYMSQPPGYVDKDRPQHVCHLKKALYGLKQAPRAWYLELKTYLLSVGFINSIADTSLFILKQGSSFVYMLIYVDDILVTGNDPTLLQSTLTSLATRFSVKDHEELSYFLGIEAKRVPTGLHLTQRRYILDLLARHNMLAASPVATPMATSPKLTLHSGSKLPDPTEYRQVVGSLQYLAFTRPDISYAVNRLSQFMHSPTVDHWQAVKRVLRYLAGTPTHGIFLSRTNTETLHAFSDSDWAGDSDDYLSTNGYVVYLGNQPISWSSKKQKGVARSSTEAEYRAVANTSSELTWIRNLLTELGVQVPQTPVIYCDNVGATYLCANPVFHSRMKHIALAYHFIRSQIQSGDLRVAHISTKDQLADALTKPLSRATFQFLMSKIGVSKTPPS</sequence>
<keyword evidence="3" id="KW-0808">Transferase</keyword>
<organism evidence="3 4">
    <name type="scientific">Arabidopsis suecica</name>
    <name type="common">Swedish thale-cress</name>
    <name type="synonym">Cardaminopsis suecica</name>
    <dbReference type="NCBI Taxonomy" id="45249"/>
    <lineage>
        <taxon>Eukaryota</taxon>
        <taxon>Viridiplantae</taxon>
        <taxon>Streptophyta</taxon>
        <taxon>Embryophyta</taxon>
        <taxon>Tracheophyta</taxon>
        <taxon>Spermatophyta</taxon>
        <taxon>Magnoliopsida</taxon>
        <taxon>eudicotyledons</taxon>
        <taxon>Gunneridae</taxon>
        <taxon>Pentapetalae</taxon>
        <taxon>rosids</taxon>
        <taxon>malvids</taxon>
        <taxon>Brassicales</taxon>
        <taxon>Brassicaceae</taxon>
        <taxon>Camelineae</taxon>
        <taxon>Arabidopsis</taxon>
    </lineage>
</organism>
<comment type="caution">
    <text evidence="3">The sequence shown here is derived from an EMBL/GenBank/DDBJ whole genome shotgun (WGS) entry which is preliminary data.</text>
</comment>
<dbReference type="GO" id="GO:0003964">
    <property type="term" value="F:RNA-directed DNA polymerase activity"/>
    <property type="evidence" value="ECO:0007669"/>
    <property type="project" value="UniProtKB-KW"/>
</dbReference>
<protein>
    <submittedName>
        <fullName evidence="3">Reverse transcriptase RNA-dependent DNA polymerase</fullName>
    </submittedName>
</protein>
<proteinExistence type="predicted"/>
<dbReference type="AlphaFoldDB" id="A0A8T1YKY2"/>
<dbReference type="PANTHER" id="PTHR11439">
    <property type="entry name" value="GAG-POL-RELATED RETROTRANSPOSON"/>
    <property type="match status" value="1"/>
</dbReference>
<dbReference type="Proteomes" id="UP000694251">
    <property type="component" value="Chromosome 12"/>
</dbReference>
<evidence type="ECO:0000256" key="1">
    <source>
        <dbReference type="SAM" id="MobiDB-lite"/>
    </source>
</evidence>
<dbReference type="Pfam" id="PF07727">
    <property type="entry name" value="RVT_2"/>
    <property type="match status" value="1"/>
</dbReference>
<keyword evidence="3" id="KW-0695">RNA-directed DNA polymerase</keyword>
<feature type="compositionally biased region" description="Low complexity" evidence="1">
    <location>
        <begin position="152"/>
        <end position="175"/>
    </location>
</feature>
<dbReference type="InterPro" id="IPR013103">
    <property type="entry name" value="RVT_2"/>
</dbReference>
<feature type="compositionally biased region" description="Low complexity" evidence="1">
    <location>
        <begin position="122"/>
        <end position="132"/>
    </location>
</feature>
<keyword evidence="4" id="KW-1185">Reference proteome</keyword>
<evidence type="ECO:0000259" key="2">
    <source>
        <dbReference type="Pfam" id="PF07727"/>
    </source>
</evidence>
<feature type="domain" description="Reverse transcriptase Ty1/copia-type" evidence="2">
    <location>
        <begin position="252"/>
        <end position="449"/>
    </location>
</feature>
<keyword evidence="3" id="KW-0548">Nucleotidyltransferase</keyword>
<feature type="region of interest" description="Disordered" evidence="1">
    <location>
        <begin position="122"/>
        <end position="188"/>
    </location>
</feature>
<reference evidence="3 4" key="1">
    <citation type="submission" date="2020-12" db="EMBL/GenBank/DDBJ databases">
        <title>Concerted genomic and epigenomic changes stabilize Arabidopsis allopolyploids.</title>
        <authorList>
            <person name="Chen Z."/>
        </authorList>
    </citation>
    <scope>NUCLEOTIDE SEQUENCE [LARGE SCALE GENOMIC DNA]</scope>
    <source>
        <strain evidence="3">As9502</strain>
        <tissue evidence="3">Leaf</tissue>
    </source>
</reference>
<dbReference type="OrthoDB" id="1737296at2759"/>
<evidence type="ECO:0000313" key="3">
    <source>
        <dbReference type="EMBL" id="KAG7546893.1"/>
    </source>
</evidence>
<feature type="compositionally biased region" description="Polar residues" evidence="1">
    <location>
        <begin position="176"/>
        <end position="186"/>
    </location>
</feature>
<dbReference type="CDD" id="cd09272">
    <property type="entry name" value="RNase_HI_RT_Ty1"/>
    <property type="match status" value="1"/>
</dbReference>
<feature type="compositionally biased region" description="Polar residues" evidence="1">
    <location>
        <begin position="136"/>
        <end position="151"/>
    </location>
</feature>
<dbReference type="PANTHER" id="PTHR11439:SF463">
    <property type="entry name" value="REVERSE TRANSCRIPTASE TY1_COPIA-TYPE DOMAIN-CONTAINING PROTEIN"/>
    <property type="match status" value="1"/>
</dbReference>
<name>A0A8T1YKY2_ARASU</name>